<comment type="similarity">
    <text evidence="2">Belongs to the SusD family.</text>
</comment>
<dbReference type="InterPro" id="IPR033985">
    <property type="entry name" value="SusD-like_N"/>
</dbReference>
<evidence type="ECO:0000256" key="3">
    <source>
        <dbReference type="ARBA" id="ARBA00022729"/>
    </source>
</evidence>
<dbReference type="SUPFAM" id="SSF48452">
    <property type="entry name" value="TPR-like"/>
    <property type="match status" value="1"/>
</dbReference>
<comment type="subcellular location">
    <subcellularLocation>
        <location evidence="1">Cell outer membrane</location>
    </subcellularLocation>
</comment>
<evidence type="ECO:0000256" key="1">
    <source>
        <dbReference type="ARBA" id="ARBA00004442"/>
    </source>
</evidence>
<keyword evidence="5" id="KW-0998">Cell outer membrane</keyword>
<dbReference type="GO" id="GO:0009279">
    <property type="term" value="C:cell outer membrane"/>
    <property type="evidence" value="ECO:0007669"/>
    <property type="project" value="UniProtKB-SubCell"/>
</dbReference>
<protein>
    <submittedName>
        <fullName evidence="8">RagB/SusD family nutrient uptake outer membrane protein</fullName>
    </submittedName>
</protein>
<dbReference type="Gene3D" id="1.25.40.390">
    <property type="match status" value="1"/>
</dbReference>
<evidence type="ECO:0000259" key="7">
    <source>
        <dbReference type="Pfam" id="PF14322"/>
    </source>
</evidence>
<feature type="domain" description="SusD-like N-terminal" evidence="7">
    <location>
        <begin position="24"/>
        <end position="218"/>
    </location>
</feature>
<sequence>MKKIYYLFLAILMSTQWGCESDSDFLERPPAEVLTTDQAFSDPAQVLSILANLYNRQFSVYRLNDWQTFADFNEVFVAADDNLTNLWHTNNTWPFGGINNFWLTWDYGYIRELNLFLERIQEATITEELKASYSAEARFLRALYYFELAKLYGGVPIILESQTYDFSGDPSYLQVPRSTEAEIYDFIIQESDELADILPVNADSKSRATAGAALAMKAQAAVFAGSLAKYGATTPSVSLPGNEIGIPADRATGYYETALEAAQEIISGTAGAYALYQKNSNLQENFAALFYDKNANPEVIFMEEYLLKFKIHYFTGANQPRYGAEEEEGGALNPSLNLVQEFELLDNTFAPLATVDDNGDPIYYDNQEDIFANRDARLGGTVILPGSSFKSRPVDIWAGVQLNDGSIVSGSERGQLRDLPGASTPQQVVGFDGPVASTNQNALSGFYIRKYQDPAPGSGRRGTQSDVSRIRFRYAEILLIAAEAAFELGQPAVAAEYMNQVRARAGFTIPLTAADITFDRIVHERRVEFALEGQYFMDLKRFRIAHEIFDGVAMNLQDLRSGIGQATNRSTQPWGLWPYKIYDPGSANHGKWIFKENLSSRVTAADNWQLGNYYSVINNDILNNNPKLVRQPLQ</sequence>
<name>A0AA49JIP0_9BACT</name>
<feature type="domain" description="RagB/SusD" evidence="6">
    <location>
        <begin position="312"/>
        <end position="632"/>
    </location>
</feature>
<evidence type="ECO:0000256" key="4">
    <source>
        <dbReference type="ARBA" id="ARBA00023136"/>
    </source>
</evidence>
<evidence type="ECO:0000259" key="6">
    <source>
        <dbReference type="Pfam" id="PF07980"/>
    </source>
</evidence>
<evidence type="ECO:0000256" key="2">
    <source>
        <dbReference type="ARBA" id="ARBA00006275"/>
    </source>
</evidence>
<dbReference type="Pfam" id="PF07980">
    <property type="entry name" value="SusD_RagB"/>
    <property type="match status" value="1"/>
</dbReference>
<proteinExistence type="inferred from homology"/>
<organism evidence="8">
    <name type="scientific">Roseihalotalea indica</name>
    <dbReference type="NCBI Taxonomy" id="2867963"/>
    <lineage>
        <taxon>Bacteria</taxon>
        <taxon>Pseudomonadati</taxon>
        <taxon>Bacteroidota</taxon>
        <taxon>Cytophagia</taxon>
        <taxon>Cytophagales</taxon>
        <taxon>Catalimonadaceae</taxon>
        <taxon>Roseihalotalea</taxon>
    </lineage>
</organism>
<dbReference type="InterPro" id="IPR012944">
    <property type="entry name" value="SusD_RagB_dom"/>
</dbReference>
<evidence type="ECO:0000313" key="8">
    <source>
        <dbReference type="EMBL" id="WKN36072.1"/>
    </source>
</evidence>
<reference evidence="8" key="2">
    <citation type="journal article" date="2024" name="Antonie Van Leeuwenhoek">
        <title>Roseihalotalea indica gen. nov., sp. nov., a halophilic Bacteroidetes from mesopelagic Southwest Indian Ocean with higher carbohydrate metabolic potential.</title>
        <authorList>
            <person name="Chen B."/>
            <person name="Zhang M."/>
            <person name="Lin D."/>
            <person name="Ye J."/>
            <person name="Tang K."/>
        </authorList>
    </citation>
    <scope>NUCLEOTIDE SEQUENCE</scope>
    <source>
        <strain evidence="8">TK19036</strain>
    </source>
</reference>
<reference evidence="8" key="1">
    <citation type="journal article" date="2023" name="Comput. Struct. Biotechnol. J.">
        <title>Discovery of a novel marine Bacteroidetes with a rich repertoire of carbohydrate-active enzymes.</title>
        <authorList>
            <person name="Chen B."/>
            <person name="Liu G."/>
            <person name="Chen Q."/>
            <person name="Wang H."/>
            <person name="Liu L."/>
            <person name="Tang K."/>
        </authorList>
    </citation>
    <scope>NUCLEOTIDE SEQUENCE</scope>
    <source>
        <strain evidence="8">TK19036</strain>
    </source>
</reference>
<evidence type="ECO:0000256" key="5">
    <source>
        <dbReference type="ARBA" id="ARBA00023237"/>
    </source>
</evidence>
<keyword evidence="4" id="KW-0472">Membrane</keyword>
<accession>A0AA49JIP0</accession>
<gene>
    <name evidence="8" type="ORF">K4G66_27270</name>
</gene>
<keyword evidence="3" id="KW-0732">Signal</keyword>
<dbReference type="AlphaFoldDB" id="A0AA49JIP0"/>
<dbReference type="EMBL" id="CP120682">
    <property type="protein sequence ID" value="WKN36072.1"/>
    <property type="molecule type" value="Genomic_DNA"/>
</dbReference>
<dbReference type="Pfam" id="PF14322">
    <property type="entry name" value="SusD-like_3"/>
    <property type="match status" value="1"/>
</dbReference>
<dbReference type="InterPro" id="IPR011990">
    <property type="entry name" value="TPR-like_helical_dom_sf"/>
</dbReference>